<proteinExistence type="predicted"/>
<dbReference type="EC" id="4.1.3.6" evidence="1"/>
<dbReference type="SUPFAM" id="SSF100950">
    <property type="entry name" value="NagB/RpiA/CoA transferase-like"/>
    <property type="match status" value="2"/>
</dbReference>
<keyword evidence="3" id="KW-1185">Reference proteome</keyword>
<protein>
    <recommendedName>
        <fullName evidence="1">Citrate lyase alpha chain</fullName>
        <shortName evidence="1">Citrase alpha chain</shortName>
        <ecNumber evidence="1">2.8.3.10</ecNumber>
        <ecNumber evidence="1">4.1.3.6</ecNumber>
    </recommendedName>
    <alternativeName>
        <fullName evidence="1">Citrate (pro-3S)-lyase alpha chain</fullName>
    </alternativeName>
    <alternativeName>
        <fullName evidence="1">Citrate CoA-transferase subunit</fullName>
    </alternativeName>
</protein>
<evidence type="ECO:0000313" key="2">
    <source>
        <dbReference type="EMBL" id="SHE87620.1"/>
    </source>
</evidence>
<evidence type="ECO:0000313" key="3">
    <source>
        <dbReference type="Proteomes" id="UP000184423"/>
    </source>
</evidence>
<name>A0A1M4X2C0_9CLOT</name>
<keyword evidence="1" id="KW-0963">Cytoplasm</keyword>
<dbReference type="GO" id="GO:0009346">
    <property type="term" value="C:ATP-independent citrate lyase complex"/>
    <property type="evidence" value="ECO:0007669"/>
    <property type="project" value="UniProtKB-UniRule"/>
</dbReference>
<dbReference type="PANTHER" id="PTHR40596">
    <property type="entry name" value="CITRATE LYASE ALPHA CHAIN"/>
    <property type="match status" value="1"/>
</dbReference>
<dbReference type="NCBIfam" id="TIGR01584">
    <property type="entry name" value="citF"/>
    <property type="match status" value="1"/>
</dbReference>
<dbReference type="Proteomes" id="UP000184423">
    <property type="component" value="Unassembled WGS sequence"/>
</dbReference>
<comment type="catalytic activity">
    <reaction evidence="1">
        <text>citrate = oxaloacetate + acetate</text>
        <dbReference type="Rhea" id="RHEA:10760"/>
        <dbReference type="ChEBI" id="CHEBI:16452"/>
        <dbReference type="ChEBI" id="CHEBI:16947"/>
        <dbReference type="ChEBI" id="CHEBI:30089"/>
        <dbReference type="EC" id="4.1.3.6"/>
    </reaction>
</comment>
<keyword evidence="1 2" id="KW-0456">Lyase</keyword>
<dbReference type="Pfam" id="PF04223">
    <property type="entry name" value="CitF"/>
    <property type="match status" value="1"/>
</dbReference>
<evidence type="ECO:0000256" key="1">
    <source>
        <dbReference type="PIRNR" id="PIRNR009451"/>
    </source>
</evidence>
<comment type="catalytic activity">
    <reaction evidence="1">
        <text>citrate + acetyl-CoA = (3S)-citryl-CoA + acetate</text>
        <dbReference type="Rhea" id="RHEA:19405"/>
        <dbReference type="ChEBI" id="CHEBI:16947"/>
        <dbReference type="ChEBI" id="CHEBI:30089"/>
        <dbReference type="ChEBI" id="CHEBI:57288"/>
        <dbReference type="ChEBI" id="CHEBI:57321"/>
        <dbReference type="EC" id="2.8.3.10"/>
    </reaction>
</comment>
<dbReference type="InterPro" id="IPR006472">
    <property type="entry name" value="Citrate_lyase_asu"/>
</dbReference>
<organism evidence="2 3">
    <name type="scientific">Caloramator proteoclasticus DSM 10124</name>
    <dbReference type="NCBI Taxonomy" id="1121262"/>
    <lineage>
        <taxon>Bacteria</taxon>
        <taxon>Bacillati</taxon>
        <taxon>Bacillota</taxon>
        <taxon>Clostridia</taxon>
        <taxon>Eubacteriales</taxon>
        <taxon>Clostridiaceae</taxon>
        <taxon>Caloramator</taxon>
    </lineage>
</organism>
<reference evidence="3" key="1">
    <citation type="submission" date="2016-11" db="EMBL/GenBank/DDBJ databases">
        <authorList>
            <person name="Varghese N."/>
            <person name="Submissions S."/>
        </authorList>
    </citation>
    <scope>NUCLEOTIDE SEQUENCE [LARGE SCALE GENOMIC DNA]</scope>
    <source>
        <strain evidence="3">DSM 10124</strain>
    </source>
</reference>
<gene>
    <name evidence="2" type="ORF">SAMN02746091_01292</name>
</gene>
<dbReference type="EC" id="2.8.3.10" evidence="1"/>
<dbReference type="EMBL" id="FQVG01000021">
    <property type="protein sequence ID" value="SHE87620.1"/>
    <property type="molecule type" value="Genomic_DNA"/>
</dbReference>
<comment type="subcellular location">
    <subcellularLocation>
        <location evidence="1">Cytoplasm</location>
    </subcellularLocation>
</comment>
<sequence length="513" mass="55002">MENILGRVLPEYIEGYGEVKPFSGAFNNLGIKSKKQVSVKCVAPSDVKLVESIKEALIKCEIKDGMTVSFHHHLRNGDYVLNMVMDEIAKMGIKDIRVAASSIFPVHAPLVEHIKNGVVTGIYANYMSGPVAEAVSRGLLKYPAIMHTHGGRARAIESGDLKIDIAFIAAPTCDEYGNINGVYGPSACGSLGYAIPDAMYAGRVVAITDNLVAYPACPIEISQEYVDYIVKVDSIGDPKGIVSGTTKITKDPVGLKIAKMATEVIEASGLLKDGFSFQTGAGGISLAVAKYVRDVMKKNGIKGSFAAGGITGYIVDMFEEGLFEALFDVQCFDLKAVESYRRNVAHQGMSASLYGNPHNKGAVVNRLDVMILGATEIDVNFNVNVTTGSDGVIMGGSGGHSDTAAGSKLAIVVTKLLKGRLPIVVDKVTTVTTPGETVDVIVTERGIAVNPRRQDLLEKLKETNLPIMTIEELKKLAENMVGTPEKIEFDDKVVAVVEYRDGTVIDVVRKVKE</sequence>
<dbReference type="RefSeq" id="WP_073248517.1">
    <property type="nucleotide sequence ID" value="NZ_FQVG01000021.1"/>
</dbReference>
<accession>A0A1M4X2C0</accession>
<dbReference type="GO" id="GO:0008814">
    <property type="term" value="F:citrate CoA-transferase activity"/>
    <property type="evidence" value="ECO:0007669"/>
    <property type="project" value="UniProtKB-UniRule"/>
</dbReference>
<dbReference type="Gene3D" id="3.40.1080.10">
    <property type="entry name" value="Glutaconate Coenzyme A-transferase"/>
    <property type="match status" value="2"/>
</dbReference>
<dbReference type="GO" id="GO:0008815">
    <property type="term" value="F:citrate (pro-3S)-lyase activity"/>
    <property type="evidence" value="ECO:0007669"/>
    <property type="project" value="UniProtKB-UniRule"/>
</dbReference>
<dbReference type="PANTHER" id="PTHR40596:SF1">
    <property type="entry name" value="CITRATE LYASE ALPHA CHAIN"/>
    <property type="match status" value="1"/>
</dbReference>
<dbReference type="InterPro" id="IPR037171">
    <property type="entry name" value="NagB/RpiA_transferase-like"/>
</dbReference>
<dbReference type="PIRSF" id="PIRSF009451">
    <property type="entry name" value="Citrt_lyas_alpha"/>
    <property type="match status" value="1"/>
</dbReference>
<keyword evidence="1 2" id="KW-0808">Transferase</keyword>
<dbReference type="AlphaFoldDB" id="A0A1M4X2C0"/>
<dbReference type="GO" id="GO:0006084">
    <property type="term" value="P:acetyl-CoA metabolic process"/>
    <property type="evidence" value="ECO:0007669"/>
    <property type="project" value="UniProtKB-UniRule"/>
</dbReference>
<dbReference type="GO" id="GO:0005737">
    <property type="term" value="C:cytoplasm"/>
    <property type="evidence" value="ECO:0007669"/>
    <property type="project" value="UniProtKB-SubCell"/>
</dbReference>